<name>A0A1N7SNC5_9BURK</name>
<reference evidence="1" key="1">
    <citation type="submission" date="2016-12" db="EMBL/GenBank/DDBJ databases">
        <authorList>
            <person name="Moulin L."/>
        </authorList>
    </citation>
    <scope>NUCLEOTIDE SEQUENCE [LARGE SCALE GENOMIC DNA]</scope>
    <source>
        <strain evidence="1">STM 7183</strain>
    </source>
</reference>
<organism evidence="1 2">
    <name type="scientific">Paraburkholderia piptadeniae</name>
    <dbReference type="NCBI Taxonomy" id="1701573"/>
    <lineage>
        <taxon>Bacteria</taxon>
        <taxon>Pseudomonadati</taxon>
        <taxon>Pseudomonadota</taxon>
        <taxon>Betaproteobacteria</taxon>
        <taxon>Burkholderiales</taxon>
        <taxon>Burkholderiaceae</taxon>
        <taxon>Paraburkholderia</taxon>
    </lineage>
</organism>
<evidence type="ECO:0000313" key="2">
    <source>
        <dbReference type="Proteomes" id="UP000195569"/>
    </source>
</evidence>
<evidence type="ECO:0000313" key="1">
    <source>
        <dbReference type="EMBL" id="SIT48873.1"/>
    </source>
</evidence>
<dbReference type="Proteomes" id="UP000195569">
    <property type="component" value="Unassembled WGS sequence"/>
</dbReference>
<sequence length="62" mass="6670">MGREFKRVVGMTRKACRESDPEKLPEALRVLLEGTDLDKLNLSGTDAVVPFLSAPAGPPCDA</sequence>
<proteinExistence type="predicted"/>
<comment type="caution">
    <text evidence="1">The sequence shown here is derived from an EMBL/GenBank/DDBJ whole genome shotgun (WGS) entry which is preliminary data.</text>
</comment>
<gene>
    <name evidence="1" type="ORF">BN2476_650098</name>
</gene>
<protein>
    <submittedName>
        <fullName evidence="1">Uncharacterized protein</fullName>
    </submittedName>
</protein>
<accession>A0A1N7SNC5</accession>
<dbReference type="AlphaFoldDB" id="A0A1N7SNC5"/>
<dbReference type="EMBL" id="CYGY02000065">
    <property type="protein sequence ID" value="SIT48873.1"/>
    <property type="molecule type" value="Genomic_DNA"/>
</dbReference>
<keyword evidence="2" id="KW-1185">Reference proteome</keyword>